<comment type="caution">
    <text evidence="2">The sequence shown here is derived from an EMBL/GenBank/DDBJ whole genome shotgun (WGS) entry which is preliminary data.</text>
</comment>
<organism evidence="2 3">
    <name type="scientific">Muraenolepis orangiensis</name>
    <name type="common">Patagonian moray cod</name>
    <dbReference type="NCBI Taxonomy" id="630683"/>
    <lineage>
        <taxon>Eukaryota</taxon>
        <taxon>Metazoa</taxon>
        <taxon>Chordata</taxon>
        <taxon>Craniata</taxon>
        <taxon>Vertebrata</taxon>
        <taxon>Euteleostomi</taxon>
        <taxon>Actinopterygii</taxon>
        <taxon>Neopterygii</taxon>
        <taxon>Teleostei</taxon>
        <taxon>Neoteleostei</taxon>
        <taxon>Acanthomorphata</taxon>
        <taxon>Zeiogadaria</taxon>
        <taxon>Gadariae</taxon>
        <taxon>Gadiformes</taxon>
        <taxon>Muraenolepidoidei</taxon>
        <taxon>Muraenolepididae</taxon>
        <taxon>Muraenolepis</taxon>
    </lineage>
</organism>
<dbReference type="Proteomes" id="UP001148018">
    <property type="component" value="Unassembled WGS sequence"/>
</dbReference>
<protein>
    <submittedName>
        <fullName evidence="2">Uncharacterized protein</fullName>
    </submittedName>
</protein>
<gene>
    <name evidence="2" type="ORF">NHX12_011310</name>
</gene>
<sequence>AASRDPVGQWNGYSGQSQSSLQEREKKAHDKTGTTTYSRHDNKIGEASLRHVQPCPSSLYVLFNTEGLPVHLVLRPPEGLLKAS</sequence>
<dbReference type="AlphaFoldDB" id="A0A9Q0I7I3"/>
<feature type="non-terminal residue" evidence="2">
    <location>
        <position position="1"/>
    </location>
</feature>
<feature type="compositionally biased region" description="Basic and acidic residues" evidence="1">
    <location>
        <begin position="22"/>
        <end position="44"/>
    </location>
</feature>
<reference evidence="2" key="1">
    <citation type="submission" date="2022-07" db="EMBL/GenBank/DDBJ databases">
        <title>Chromosome-level genome of Muraenolepis orangiensis.</title>
        <authorList>
            <person name="Kim J."/>
        </authorList>
    </citation>
    <scope>NUCLEOTIDE SEQUENCE</scope>
    <source>
        <strain evidence="2">KU_S4_2022</strain>
        <tissue evidence="2">Muscle</tissue>
    </source>
</reference>
<evidence type="ECO:0000313" key="2">
    <source>
        <dbReference type="EMBL" id="KAJ3587713.1"/>
    </source>
</evidence>
<accession>A0A9Q0I7I3</accession>
<feature type="region of interest" description="Disordered" evidence="1">
    <location>
        <begin position="1"/>
        <end position="45"/>
    </location>
</feature>
<evidence type="ECO:0000256" key="1">
    <source>
        <dbReference type="SAM" id="MobiDB-lite"/>
    </source>
</evidence>
<proteinExistence type="predicted"/>
<feature type="compositionally biased region" description="Polar residues" evidence="1">
    <location>
        <begin position="11"/>
        <end position="21"/>
    </location>
</feature>
<evidence type="ECO:0000313" key="3">
    <source>
        <dbReference type="Proteomes" id="UP001148018"/>
    </source>
</evidence>
<keyword evidence="3" id="KW-1185">Reference proteome</keyword>
<name>A0A9Q0I7I3_9TELE</name>
<dbReference type="EMBL" id="JANIIK010000116">
    <property type="protein sequence ID" value="KAJ3587713.1"/>
    <property type="molecule type" value="Genomic_DNA"/>
</dbReference>